<dbReference type="EMBL" id="BMXV01000002">
    <property type="protein sequence ID" value="GGY63611.1"/>
    <property type="molecule type" value="Genomic_DNA"/>
</dbReference>
<feature type="region of interest" description="Disordered" evidence="10">
    <location>
        <begin position="243"/>
        <end position="282"/>
    </location>
</feature>
<evidence type="ECO:0000256" key="5">
    <source>
        <dbReference type="ARBA" id="ARBA00022448"/>
    </source>
</evidence>
<feature type="compositionally biased region" description="Acidic residues" evidence="10">
    <location>
        <begin position="270"/>
        <end position="282"/>
    </location>
</feature>
<feature type="compositionally biased region" description="Basic and acidic residues" evidence="10">
    <location>
        <begin position="62"/>
        <end position="104"/>
    </location>
</feature>
<comment type="subcellular location">
    <subcellularLocation>
        <location evidence="2">Cytoplasm</location>
    </subcellularLocation>
</comment>
<feature type="region of interest" description="Disordered" evidence="10">
    <location>
        <begin position="53"/>
        <end position="104"/>
    </location>
</feature>
<dbReference type="Proteomes" id="UP000601597">
    <property type="component" value="Unassembled WGS sequence"/>
</dbReference>
<keyword evidence="12" id="KW-0966">Cell projection</keyword>
<evidence type="ECO:0000256" key="4">
    <source>
        <dbReference type="ARBA" id="ARBA00016507"/>
    </source>
</evidence>
<keyword evidence="8" id="KW-0653">Protein transport</keyword>
<gene>
    <name evidence="12" type="primary">fliH</name>
    <name evidence="12" type="ORF">GCM10007071_07750</name>
</gene>
<comment type="similarity">
    <text evidence="3">Belongs to the FliH family.</text>
</comment>
<evidence type="ECO:0000256" key="2">
    <source>
        <dbReference type="ARBA" id="ARBA00004496"/>
    </source>
</evidence>
<evidence type="ECO:0000256" key="8">
    <source>
        <dbReference type="ARBA" id="ARBA00022927"/>
    </source>
</evidence>
<name>A0ABQ3AQP4_9GAMM</name>
<dbReference type="SUPFAM" id="SSF160527">
    <property type="entry name" value="V-type ATPase subunit E-like"/>
    <property type="match status" value="1"/>
</dbReference>
<reference evidence="13" key="1">
    <citation type="journal article" date="2019" name="Int. J. Syst. Evol. Microbiol.">
        <title>The Global Catalogue of Microorganisms (GCM) 10K type strain sequencing project: providing services to taxonomists for standard genome sequencing and annotation.</title>
        <authorList>
            <consortium name="The Broad Institute Genomics Platform"/>
            <consortium name="The Broad Institute Genome Sequencing Center for Infectious Disease"/>
            <person name="Wu L."/>
            <person name="Ma J."/>
        </authorList>
    </citation>
    <scope>NUCLEOTIDE SEQUENCE [LARGE SCALE GENOMIC DNA]</scope>
    <source>
        <strain evidence="13">KCTC 22280</strain>
    </source>
</reference>
<dbReference type="InterPro" id="IPR000563">
    <property type="entry name" value="Flag_FliH"/>
</dbReference>
<dbReference type="PANTHER" id="PTHR34982:SF1">
    <property type="entry name" value="FLAGELLAR ASSEMBLY PROTEIN FLIH"/>
    <property type="match status" value="1"/>
</dbReference>
<evidence type="ECO:0000259" key="11">
    <source>
        <dbReference type="Pfam" id="PF02108"/>
    </source>
</evidence>
<evidence type="ECO:0000256" key="1">
    <source>
        <dbReference type="ARBA" id="ARBA00003041"/>
    </source>
</evidence>
<sequence>MKDPRRRTRIPPEELSAWERWELPLLDDRGNEVPREEEQEVKPLTAADIEAIRQSAWEEGLEEGRQAGHEKGLEQGLEEGREQGYQEGRETGEQEGREQAESDTRAEIDEKLTRLESVMGELLAPIERHQNELESALVNLATVLARAVIYRELSVDSSQITQVVTDAVSSLPSTRENVRVRVHPSDAQWVREAASRLDAEMSVTGDDSILAGGCKVETRHSLVDYTVEKRFQKAVQSMLEQQLGSASAGESEELASAMGDLSDFHRDVLEESGESDDDQQPG</sequence>
<evidence type="ECO:0000256" key="9">
    <source>
        <dbReference type="ARBA" id="ARBA00023225"/>
    </source>
</evidence>
<feature type="compositionally biased region" description="Low complexity" evidence="10">
    <location>
        <begin position="243"/>
        <end position="257"/>
    </location>
</feature>
<accession>A0ABQ3AQP4</accession>
<dbReference type="PRINTS" id="PR01003">
    <property type="entry name" value="FLGFLIH"/>
</dbReference>
<evidence type="ECO:0000256" key="3">
    <source>
        <dbReference type="ARBA" id="ARBA00006602"/>
    </source>
</evidence>
<evidence type="ECO:0000256" key="7">
    <source>
        <dbReference type="ARBA" id="ARBA00022795"/>
    </source>
</evidence>
<feature type="region of interest" description="Disordered" evidence="10">
    <location>
        <begin position="28"/>
        <end position="47"/>
    </location>
</feature>
<keyword evidence="7" id="KW-1005">Bacterial flagellum biogenesis</keyword>
<keyword evidence="6" id="KW-0963">Cytoplasm</keyword>
<keyword evidence="12" id="KW-0969">Cilium</keyword>
<feature type="domain" description="Flagellar assembly protein FliH/Type III secretion system HrpE" evidence="11">
    <location>
        <begin position="110"/>
        <end position="233"/>
    </location>
</feature>
<keyword evidence="5" id="KW-0813">Transport</keyword>
<keyword evidence="13" id="KW-1185">Reference proteome</keyword>
<dbReference type="InterPro" id="IPR051472">
    <property type="entry name" value="T3SS_Stator/FliH"/>
</dbReference>
<evidence type="ECO:0000313" key="13">
    <source>
        <dbReference type="Proteomes" id="UP000601597"/>
    </source>
</evidence>
<comment type="function">
    <text evidence="1">Needed for flagellar regrowth and assembly.</text>
</comment>
<dbReference type="Pfam" id="PF02108">
    <property type="entry name" value="FliH"/>
    <property type="match status" value="1"/>
</dbReference>
<keyword evidence="12" id="KW-0282">Flagellum</keyword>
<proteinExistence type="inferred from homology"/>
<comment type="caution">
    <text evidence="12">The sequence shown here is derived from an EMBL/GenBank/DDBJ whole genome shotgun (WGS) entry which is preliminary data.</text>
</comment>
<dbReference type="RefSeq" id="WP_189573174.1">
    <property type="nucleotide sequence ID" value="NZ_BMXV01000002.1"/>
</dbReference>
<protein>
    <recommendedName>
        <fullName evidence="4">Flagellar assembly protein FliH</fullName>
    </recommendedName>
</protein>
<evidence type="ECO:0000256" key="6">
    <source>
        <dbReference type="ARBA" id="ARBA00022490"/>
    </source>
</evidence>
<organism evidence="12 13">
    <name type="scientific">Marinobacter zhanjiangensis</name>
    <dbReference type="NCBI Taxonomy" id="578215"/>
    <lineage>
        <taxon>Bacteria</taxon>
        <taxon>Pseudomonadati</taxon>
        <taxon>Pseudomonadota</taxon>
        <taxon>Gammaproteobacteria</taxon>
        <taxon>Pseudomonadales</taxon>
        <taxon>Marinobacteraceae</taxon>
        <taxon>Marinobacter</taxon>
    </lineage>
</organism>
<evidence type="ECO:0000256" key="10">
    <source>
        <dbReference type="SAM" id="MobiDB-lite"/>
    </source>
</evidence>
<dbReference type="InterPro" id="IPR018035">
    <property type="entry name" value="Flagellar_FliH/T3SS_HrpE"/>
</dbReference>
<dbReference type="PANTHER" id="PTHR34982">
    <property type="entry name" value="YOP PROTEINS TRANSLOCATION PROTEIN L"/>
    <property type="match status" value="1"/>
</dbReference>
<evidence type="ECO:0000313" key="12">
    <source>
        <dbReference type="EMBL" id="GGY63611.1"/>
    </source>
</evidence>
<keyword evidence="9" id="KW-1006">Bacterial flagellum protein export</keyword>